<keyword evidence="3" id="KW-1185">Reference proteome</keyword>
<proteinExistence type="predicted"/>
<feature type="region of interest" description="Disordered" evidence="1">
    <location>
        <begin position="60"/>
        <end position="99"/>
    </location>
</feature>
<evidence type="ECO:0000313" key="3">
    <source>
        <dbReference type="Proteomes" id="UP001266305"/>
    </source>
</evidence>
<organism evidence="2 3">
    <name type="scientific">Saguinus oedipus</name>
    <name type="common">Cotton-top tamarin</name>
    <name type="synonym">Oedipomidas oedipus</name>
    <dbReference type="NCBI Taxonomy" id="9490"/>
    <lineage>
        <taxon>Eukaryota</taxon>
        <taxon>Metazoa</taxon>
        <taxon>Chordata</taxon>
        <taxon>Craniata</taxon>
        <taxon>Vertebrata</taxon>
        <taxon>Euteleostomi</taxon>
        <taxon>Mammalia</taxon>
        <taxon>Eutheria</taxon>
        <taxon>Euarchontoglires</taxon>
        <taxon>Primates</taxon>
        <taxon>Haplorrhini</taxon>
        <taxon>Platyrrhini</taxon>
        <taxon>Cebidae</taxon>
        <taxon>Callitrichinae</taxon>
        <taxon>Saguinus</taxon>
    </lineage>
</organism>
<evidence type="ECO:0000313" key="2">
    <source>
        <dbReference type="EMBL" id="KAK2113794.1"/>
    </source>
</evidence>
<gene>
    <name evidence="2" type="ORF">P7K49_008060</name>
</gene>
<dbReference type="Proteomes" id="UP001266305">
    <property type="component" value="Unassembled WGS sequence"/>
</dbReference>
<comment type="caution">
    <text evidence="2">The sequence shown here is derived from an EMBL/GenBank/DDBJ whole genome shotgun (WGS) entry which is preliminary data.</text>
</comment>
<evidence type="ECO:0000256" key="1">
    <source>
        <dbReference type="SAM" id="MobiDB-lite"/>
    </source>
</evidence>
<sequence>MYSNHATTAYQENVFGAVYWDCFECLQWCSGKTDLKAEPVMGWRKKRLRQEDGEKLLKKSTGGMNVESQEQKSYRFIMGTEEPRKLSPERGRDETWGEF</sequence>
<protein>
    <submittedName>
        <fullName evidence="2">Uncharacterized protein</fullName>
    </submittedName>
</protein>
<feature type="compositionally biased region" description="Basic and acidic residues" evidence="1">
    <location>
        <begin position="81"/>
        <end position="99"/>
    </location>
</feature>
<name>A0ABQ9VWM7_SAGOE</name>
<dbReference type="EMBL" id="JASSZA010000004">
    <property type="protein sequence ID" value="KAK2113794.1"/>
    <property type="molecule type" value="Genomic_DNA"/>
</dbReference>
<reference evidence="2 3" key="1">
    <citation type="submission" date="2023-05" db="EMBL/GenBank/DDBJ databases">
        <title>B98-5 Cell Line De Novo Hybrid Assembly: An Optical Mapping Approach.</title>
        <authorList>
            <person name="Kananen K."/>
            <person name="Auerbach J.A."/>
            <person name="Kautto E."/>
            <person name="Blachly J.S."/>
        </authorList>
    </citation>
    <scope>NUCLEOTIDE SEQUENCE [LARGE SCALE GENOMIC DNA]</scope>
    <source>
        <strain evidence="2">B95-8</strain>
        <tissue evidence="2">Cell line</tissue>
    </source>
</reference>
<accession>A0ABQ9VWM7</accession>